<feature type="region of interest" description="Disordered" evidence="2">
    <location>
        <begin position="199"/>
        <end position="223"/>
    </location>
</feature>
<sequence>MSTELAGAARTQTNGRLSGDIPIWYRETASAEKSGPFNLSTILEWYESNRILLSSQFSFDDGVNWETIFELRSRNGPSSPFIARREGKEETKEGCASIAVAREMVAASRAEVEQLETAKDAMEKELREQEEMLEKMKEMEKELERMRLPKRDKYAQVEGRQLQISAKLLQAKRDTVVHLPNVIAQGAAIPVANIVPQSEVHDSETDESAAEEPMQEEVKGTSDVSPSVIVARPIIFPMLQASTMMNDYSGGEGVLSMLRRKVEQGIPDIALNATNVLFDPPPMCQLCENPQPLRALPSFLDHVLSPVHIDKISSSGGQISAAQCFYWLEILQKGYTSRAAV</sequence>
<proteinExistence type="predicted"/>
<evidence type="ECO:0000256" key="2">
    <source>
        <dbReference type="SAM" id="MobiDB-lite"/>
    </source>
</evidence>
<keyword evidence="1" id="KW-0175">Coiled coil</keyword>
<evidence type="ECO:0008006" key="5">
    <source>
        <dbReference type="Google" id="ProtNLM"/>
    </source>
</evidence>
<comment type="caution">
    <text evidence="3">The sequence shown here is derived from an EMBL/GenBank/DDBJ whole genome shotgun (WGS) entry which is preliminary data.</text>
</comment>
<feature type="coiled-coil region" evidence="1">
    <location>
        <begin position="98"/>
        <end position="146"/>
    </location>
</feature>
<reference evidence="3" key="1">
    <citation type="submission" date="2023-10" db="EMBL/GenBank/DDBJ databases">
        <title>Genome assembly of Pristionchus species.</title>
        <authorList>
            <person name="Yoshida K."/>
            <person name="Sommer R.J."/>
        </authorList>
    </citation>
    <scope>NUCLEOTIDE SEQUENCE</scope>
    <source>
        <strain evidence="3">RS5133</strain>
    </source>
</reference>
<name>A0AAV5VA80_9BILA</name>
<feature type="compositionally biased region" description="Acidic residues" evidence="2">
    <location>
        <begin position="204"/>
        <end position="215"/>
    </location>
</feature>
<dbReference type="EMBL" id="BTSY01000002">
    <property type="protein sequence ID" value="GMT15460.1"/>
    <property type="molecule type" value="Genomic_DNA"/>
</dbReference>
<dbReference type="Proteomes" id="UP001432322">
    <property type="component" value="Unassembled WGS sequence"/>
</dbReference>
<evidence type="ECO:0000256" key="1">
    <source>
        <dbReference type="SAM" id="Coils"/>
    </source>
</evidence>
<keyword evidence="4" id="KW-1185">Reference proteome</keyword>
<accession>A0AAV5VA80</accession>
<evidence type="ECO:0000313" key="3">
    <source>
        <dbReference type="EMBL" id="GMT15460.1"/>
    </source>
</evidence>
<dbReference type="AlphaFoldDB" id="A0AAV5VA80"/>
<organism evidence="3 4">
    <name type="scientific">Pristionchus fissidentatus</name>
    <dbReference type="NCBI Taxonomy" id="1538716"/>
    <lineage>
        <taxon>Eukaryota</taxon>
        <taxon>Metazoa</taxon>
        <taxon>Ecdysozoa</taxon>
        <taxon>Nematoda</taxon>
        <taxon>Chromadorea</taxon>
        <taxon>Rhabditida</taxon>
        <taxon>Rhabditina</taxon>
        <taxon>Diplogasteromorpha</taxon>
        <taxon>Diplogasteroidea</taxon>
        <taxon>Neodiplogasteridae</taxon>
        <taxon>Pristionchus</taxon>
    </lineage>
</organism>
<evidence type="ECO:0000313" key="4">
    <source>
        <dbReference type="Proteomes" id="UP001432322"/>
    </source>
</evidence>
<gene>
    <name evidence="3" type="ORF">PFISCL1PPCAC_6757</name>
</gene>
<protein>
    <recommendedName>
        <fullName evidence="5">GYF domain-containing protein</fullName>
    </recommendedName>
</protein>